<dbReference type="NCBIfam" id="TIGR00149">
    <property type="entry name" value="TIGR00149_YjbQ"/>
    <property type="match status" value="1"/>
</dbReference>
<protein>
    <submittedName>
        <fullName evidence="2">Secondary thiamine-phosphate synthase enzyme YjbQ</fullName>
    </submittedName>
</protein>
<gene>
    <name evidence="2" type="ORF">OBO34_04970</name>
</gene>
<reference evidence="2" key="1">
    <citation type="submission" date="2022-09" db="EMBL/GenBank/DDBJ databases">
        <title>Culturomic study of gut microbiota in children with autism spectrum disorder.</title>
        <authorList>
            <person name="Efimov B.A."/>
            <person name="Chaplin A.V."/>
            <person name="Sokolova S.R."/>
            <person name="Pikina A.P."/>
            <person name="Korzhanova M."/>
            <person name="Belova V."/>
            <person name="Korostin D."/>
        </authorList>
    </citation>
    <scope>NUCLEOTIDE SEQUENCE</scope>
    <source>
        <strain evidence="2">ASD5510</strain>
    </source>
</reference>
<dbReference type="EMBL" id="JAOSHN010000002">
    <property type="protein sequence ID" value="MCU7377706.1"/>
    <property type="molecule type" value="Genomic_DNA"/>
</dbReference>
<dbReference type="Gene3D" id="2.60.120.460">
    <property type="entry name" value="YjbQ-like"/>
    <property type="match status" value="1"/>
</dbReference>
<comment type="similarity">
    <text evidence="1">Belongs to the UPF0047 family.</text>
</comment>
<evidence type="ECO:0000256" key="1">
    <source>
        <dbReference type="ARBA" id="ARBA00005534"/>
    </source>
</evidence>
<dbReference type="SUPFAM" id="SSF111038">
    <property type="entry name" value="YjbQ-like"/>
    <property type="match status" value="1"/>
</dbReference>
<dbReference type="InterPro" id="IPR035917">
    <property type="entry name" value="YjbQ-like_sf"/>
</dbReference>
<dbReference type="PANTHER" id="PTHR30615">
    <property type="entry name" value="UNCHARACTERIZED PROTEIN YJBQ-RELATED"/>
    <property type="match status" value="1"/>
</dbReference>
<dbReference type="RefSeq" id="WP_148394852.1">
    <property type="nucleotide sequence ID" value="NZ_JAJAGH010000003.1"/>
</dbReference>
<dbReference type="AlphaFoldDB" id="A0A9J6QP15"/>
<dbReference type="PANTHER" id="PTHR30615:SF8">
    <property type="entry name" value="UPF0047 PROTEIN C4A8.02C"/>
    <property type="match status" value="1"/>
</dbReference>
<dbReference type="Pfam" id="PF01894">
    <property type="entry name" value="YjbQ"/>
    <property type="match status" value="1"/>
</dbReference>
<proteinExistence type="inferred from homology"/>
<keyword evidence="3" id="KW-1185">Reference proteome</keyword>
<accession>A0A9J6QP15</accession>
<comment type="caution">
    <text evidence="2">The sequence shown here is derived from an EMBL/GenBank/DDBJ whole genome shotgun (WGS) entry which is preliminary data.</text>
</comment>
<dbReference type="InterPro" id="IPR001602">
    <property type="entry name" value="UPF0047_YjbQ-like"/>
</dbReference>
<name>A0A9J6QP15_9FIRM</name>
<dbReference type="PIRSF" id="PIRSF004681">
    <property type="entry name" value="UCP004681"/>
    <property type="match status" value="1"/>
</dbReference>
<evidence type="ECO:0000313" key="3">
    <source>
        <dbReference type="Proteomes" id="UP001065549"/>
    </source>
</evidence>
<evidence type="ECO:0000313" key="2">
    <source>
        <dbReference type="EMBL" id="MCU7377706.1"/>
    </source>
</evidence>
<organism evidence="2 3">
    <name type="scientific">Hominibacterium faecale</name>
    <dbReference type="NCBI Taxonomy" id="2839743"/>
    <lineage>
        <taxon>Bacteria</taxon>
        <taxon>Bacillati</taxon>
        <taxon>Bacillota</taxon>
        <taxon>Clostridia</taxon>
        <taxon>Peptostreptococcales</taxon>
        <taxon>Anaerovoracaceae</taxon>
        <taxon>Hominibacterium</taxon>
    </lineage>
</organism>
<dbReference type="Proteomes" id="UP001065549">
    <property type="component" value="Unassembled WGS sequence"/>
</dbReference>
<sequence length="134" mass="15105">MYLYQHKIDTGKSQQMIKVTGMVQEDIQKSGIKEGIAVVFSPHTTAGFTINENADPDVVSDMLYSLEKTFPAQDQQYRHAEGNSHAHIKTTVCGPSQVLIIHEGAIVFGIWQDLYFCDFDGPRHRSFYVKIIKG</sequence>